<dbReference type="InterPro" id="IPR013325">
    <property type="entry name" value="RNA_pol_sigma_r2"/>
</dbReference>
<dbReference type="Gene3D" id="1.10.10.10">
    <property type="entry name" value="Winged helix-like DNA-binding domain superfamily/Winged helix DNA-binding domain"/>
    <property type="match status" value="1"/>
</dbReference>
<dbReference type="KEGG" id="pfer:IRI77_36030"/>
<sequence length="210" mass="23660">MTSGISLQPSTPGRVQSGVAVAAAIDLDAALMLRVRDGDPACFAQLLERHRTPVINFLFRMVQNKAIAEELAQEVFLRVYRSRLSYEASAKFTTWLFRIATNLAFNWLRDEKNLKSQDSLQDDSTSGATRRLTDGQPSVESVLVHRVKLHEVREAIAKLPAKQRAAILMHKYEEMEYAQIAKVLCCSESAVKSLLFRAYESLRARLAQYA</sequence>
<feature type="domain" description="RNA polymerase sigma-70 region 2" evidence="7">
    <location>
        <begin position="46"/>
        <end position="112"/>
    </location>
</feature>
<protein>
    <recommendedName>
        <fullName evidence="6">RNA polymerase sigma factor</fullName>
    </recommendedName>
</protein>
<dbReference type="InterPro" id="IPR013324">
    <property type="entry name" value="RNA_pol_sigma_r3/r4-like"/>
</dbReference>
<dbReference type="RefSeq" id="WP_194449751.1">
    <property type="nucleotide sequence ID" value="NZ_CP063849.1"/>
</dbReference>
<name>A0A7S7SKU7_PALFE</name>
<dbReference type="PANTHER" id="PTHR43133:SF8">
    <property type="entry name" value="RNA POLYMERASE SIGMA FACTOR HI_1459-RELATED"/>
    <property type="match status" value="1"/>
</dbReference>
<dbReference type="SUPFAM" id="SSF88659">
    <property type="entry name" value="Sigma3 and sigma4 domains of RNA polymerase sigma factors"/>
    <property type="match status" value="1"/>
</dbReference>
<comment type="similarity">
    <text evidence="1 6">Belongs to the sigma-70 factor family. ECF subfamily.</text>
</comment>
<keyword evidence="2 6" id="KW-0805">Transcription regulation</keyword>
<feature type="domain" description="RNA polymerase sigma factor 70 region 4 type 2" evidence="8">
    <location>
        <begin position="150"/>
        <end position="201"/>
    </location>
</feature>
<evidence type="ECO:0000313" key="9">
    <source>
        <dbReference type="EMBL" id="QOY88088.1"/>
    </source>
</evidence>
<evidence type="ECO:0000256" key="2">
    <source>
        <dbReference type="ARBA" id="ARBA00023015"/>
    </source>
</evidence>
<keyword evidence="4 6" id="KW-0238">DNA-binding</keyword>
<dbReference type="InterPro" id="IPR014284">
    <property type="entry name" value="RNA_pol_sigma-70_dom"/>
</dbReference>
<gene>
    <name evidence="9" type="ORF">IRI77_36030</name>
</gene>
<keyword evidence="3 6" id="KW-0731">Sigma factor</keyword>
<keyword evidence="10" id="KW-1185">Reference proteome</keyword>
<reference evidence="9 10" key="1">
    <citation type="submission" date="2020-10" db="EMBL/GenBank/DDBJ databases">
        <title>Complete genome sequence of Paludibaculum fermentans P105T, a facultatively anaerobic acidobacterium capable of dissimilatory Fe(III) reduction.</title>
        <authorList>
            <person name="Dedysh S.N."/>
            <person name="Beletsky A.V."/>
            <person name="Kulichevskaya I.S."/>
            <person name="Mardanov A.V."/>
            <person name="Ravin N.V."/>
        </authorList>
    </citation>
    <scope>NUCLEOTIDE SEQUENCE [LARGE SCALE GENOMIC DNA]</scope>
    <source>
        <strain evidence="9 10">P105</strain>
    </source>
</reference>
<dbReference type="Gene3D" id="1.10.1740.10">
    <property type="match status" value="1"/>
</dbReference>
<evidence type="ECO:0000256" key="5">
    <source>
        <dbReference type="ARBA" id="ARBA00023163"/>
    </source>
</evidence>
<evidence type="ECO:0000256" key="6">
    <source>
        <dbReference type="RuleBase" id="RU000716"/>
    </source>
</evidence>
<keyword evidence="5 6" id="KW-0804">Transcription</keyword>
<dbReference type="CDD" id="cd06171">
    <property type="entry name" value="Sigma70_r4"/>
    <property type="match status" value="1"/>
</dbReference>
<dbReference type="InterPro" id="IPR039425">
    <property type="entry name" value="RNA_pol_sigma-70-like"/>
</dbReference>
<dbReference type="InterPro" id="IPR007627">
    <property type="entry name" value="RNA_pol_sigma70_r2"/>
</dbReference>
<dbReference type="GO" id="GO:0003677">
    <property type="term" value="F:DNA binding"/>
    <property type="evidence" value="ECO:0007669"/>
    <property type="project" value="UniProtKB-KW"/>
</dbReference>
<accession>A0A7S7SKU7</accession>
<organism evidence="9 10">
    <name type="scientific">Paludibaculum fermentans</name>
    <dbReference type="NCBI Taxonomy" id="1473598"/>
    <lineage>
        <taxon>Bacteria</taxon>
        <taxon>Pseudomonadati</taxon>
        <taxon>Acidobacteriota</taxon>
        <taxon>Terriglobia</taxon>
        <taxon>Bryobacterales</taxon>
        <taxon>Bryobacteraceae</taxon>
        <taxon>Paludibaculum</taxon>
    </lineage>
</organism>
<dbReference type="InterPro" id="IPR000838">
    <property type="entry name" value="RNA_pol_sigma70_ECF_CS"/>
</dbReference>
<evidence type="ECO:0000259" key="8">
    <source>
        <dbReference type="Pfam" id="PF08281"/>
    </source>
</evidence>
<evidence type="ECO:0000256" key="3">
    <source>
        <dbReference type="ARBA" id="ARBA00023082"/>
    </source>
</evidence>
<evidence type="ECO:0000256" key="1">
    <source>
        <dbReference type="ARBA" id="ARBA00010641"/>
    </source>
</evidence>
<dbReference type="EMBL" id="CP063849">
    <property type="protein sequence ID" value="QOY88088.1"/>
    <property type="molecule type" value="Genomic_DNA"/>
</dbReference>
<dbReference type="GO" id="GO:0016987">
    <property type="term" value="F:sigma factor activity"/>
    <property type="evidence" value="ECO:0007669"/>
    <property type="project" value="UniProtKB-KW"/>
</dbReference>
<dbReference type="Proteomes" id="UP000593892">
    <property type="component" value="Chromosome"/>
</dbReference>
<dbReference type="GO" id="GO:0006352">
    <property type="term" value="P:DNA-templated transcription initiation"/>
    <property type="evidence" value="ECO:0007669"/>
    <property type="project" value="InterPro"/>
</dbReference>
<dbReference type="InterPro" id="IPR013249">
    <property type="entry name" value="RNA_pol_sigma70_r4_t2"/>
</dbReference>
<evidence type="ECO:0000313" key="10">
    <source>
        <dbReference type="Proteomes" id="UP000593892"/>
    </source>
</evidence>
<dbReference type="InterPro" id="IPR036388">
    <property type="entry name" value="WH-like_DNA-bd_sf"/>
</dbReference>
<dbReference type="PROSITE" id="PS01063">
    <property type="entry name" value="SIGMA70_ECF"/>
    <property type="match status" value="1"/>
</dbReference>
<dbReference type="PANTHER" id="PTHR43133">
    <property type="entry name" value="RNA POLYMERASE ECF-TYPE SIGMA FACTO"/>
    <property type="match status" value="1"/>
</dbReference>
<dbReference type="SUPFAM" id="SSF88946">
    <property type="entry name" value="Sigma2 domain of RNA polymerase sigma factors"/>
    <property type="match status" value="1"/>
</dbReference>
<evidence type="ECO:0000259" key="7">
    <source>
        <dbReference type="Pfam" id="PF04542"/>
    </source>
</evidence>
<dbReference type="NCBIfam" id="TIGR02937">
    <property type="entry name" value="sigma70-ECF"/>
    <property type="match status" value="1"/>
</dbReference>
<dbReference type="AlphaFoldDB" id="A0A7S7SKU7"/>
<dbReference type="Pfam" id="PF04542">
    <property type="entry name" value="Sigma70_r2"/>
    <property type="match status" value="1"/>
</dbReference>
<dbReference type="Pfam" id="PF08281">
    <property type="entry name" value="Sigma70_r4_2"/>
    <property type="match status" value="1"/>
</dbReference>
<proteinExistence type="inferred from homology"/>
<evidence type="ECO:0000256" key="4">
    <source>
        <dbReference type="ARBA" id="ARBA00023125"/>
    </source>
</evidence>